<proteinExistence type="predicted"/>
<gene>
    <name evidence="2" type="ORF">ABID26_000024</name>
</gene>
<comment type="caution">
    <text evidence="2">The sequence shown here is derived from an EMBL/GenBank/DDBJ whole genome shotgun (WGS) entry which is preliminary data.</text>
</comment>
<dbReference type="Proteomes" id="UP001549036">
    <property type="component" value="Unassembled WGS sequence"/>
</dbReference>
<evidence type="ECO:0008006" key="4">
    <source>
        <dbReference type="Google" id="ProtNLM"/>
    </source>
</evidence>
<evidence type="ECO:0000313" key="3">
    <source>
        <dbReference type="Proteomes" id="UP001549036"/>
    </source>
</evidence>
<accession>A0ABV2HJC7</accession>
<sequence length="30" mass="3344">MKKTYEKPRLQKRDRLSAATAAAPSSGFSF</sequence>
<protein>
    <recommendedName>
        <fullName evidence="4">RiPP</fullName>
    </recommendedName>
</protein>
<name>A0ABV2HJC7_9HYPH</name>
<reference evidence="2 3" key="1">
    <citation type="submission" date="2024-06" db="EMBL/GenBank/DDBJ databases">
        <title>Genomic Encyclopedia of Type Strains, Phase IV (KMG-IV): sequencing the most valuable type-strain genomes for metagenomic binning, comparative biology and taxonomic classification.</title>
        <authorList>
            <person name="Goeker M."/>
        </authorList>
    </citation>
    <scope>NUCLEOTIDE SEQUENCE [LARGE SCALE GENOMIC DNA]</scope>
    <source>
        <strain evidence="2 3">DSM 29846</strain>
    </source>
</reference>
<feature type="region of interest" description="Disordered" evidence="1">
    <location>
        <begin position="1"/>
        <end position="30"/>
    </location>
</feature>
<dbReference type="EMBL" id="JBEPLM010000001">
    <property type="protein sequence ID" value="MET3590645.1"/>
    <property type="molecule type" value="Genomic_DNA"/>
</dbReference>
<evidence type="ECO:0000313" key="2">
    <source>
        <dbReference type="EMBL" id="MET3590645.1"/>
    </source>
</evidence>
<evidence type="ECO:0000256" key="1">
    <source>
        <dbReference type="SAM" id="MobiDB-lite"/>
    </source>
</evidence>
<organism evidence="2 3">
    <name type="scientific">Mesorhizobium shonense</name>
    <dbReference type="NCBI Taxonomy" id="1209948"/>
    <lineage>
        <taxon>Bacteria</taxon>
        <taxon>Pseudomonadati</taxon>
        <taxon>Pseudomonadota</taxon>
        <taxon>Alphaproteobacteria</taxon>
        <taxon>Hyphomicrobiales</taxon>
        <taxon>Phyllobacteriaceae</taxon>
        <taxon>Mesorhizobium</taxon>
    </lineage>
</organism>
<keyword evidence="3" id="KW-1185">Reference proteome</keyword>
<feature type="compositionally biased region" description="Basic and acidic residues" evidence="1">
    <location>
        <begin position="1"/>
        <end position="16"/>
    </location>
</feature>